<accession>A6ISU2</accession>
<feature type="compositionally biased region" description="Basic residues" evidence="1">
    <location>
        <begin position="14"/>
        <end position="35"/>
    </location>
</feature>
<name>A6ISU2_RAT</name>
<evidence type="ECO:0000313" key="4">
    <source>
        <dbReference type="RGD" id="1306024"/>
    </source>
</evidence>
<evidence type="ECO:0000256" key="1">
    <source>
        <dbReference type="SAM" id="MobiDB-lite"/>
    </source>
</evidence>
<feature type="region of interest" description="Disordered" evidence="1">
    <location>
        <begin position="13"/>
        <end position="35"/>
    </location>
</feature>
<dbReference type="RGD" id="1306024">
    <property type="gene designation" value="Dnajc8"/>
</dbReference>
<reference evidence="3" key="1">
    <citation type="submission" date="2005-09" db="EMBL/GenBank/DDBJ databases">
        <authorList>
            <person name="Mural R.J."/>
            <person name="Li P.W."/>
            <person name="Adams M.D."/>
            <person name="Amanatides P.G."/>
            <person name="Baden-Tillson H."/>
            <person name="Barnstead M."/>
            <person name="Chin S.H."/>
            <person name="Dew I."/>
            <person name="Evans C.A."/>
            <person name="Ferriera S."/>
            <person name="Flanigan M."/>
            <person name="Fosler C."/>
            <person name="Glodek A."/>
            <person name="Gu Z."/>
            <person name="Holt R.A."/>
            <person name="Jennings D."/>
            <person name="Kraft C.L."/>
            <person name="Lu F."/>
            <person name="Nguyen T."/>
            <person name="Nusskern D.R."/>
            <person name="Pfannkoch C.M."/>
            <person name="Sitter C."/>
            <person name="Sutton G.G."/>
            <person name="Venter J.C."/>
            <person name="Wang Z."/>
            <person name="Woodage T."/>
            <person name="Zheng X.H."/>
            <person name="Zhong F."/>
        </authorList>
    </citation>
    <scope>NUCLEOTIDE SEQUENCE [LARGE SCALE GENOMIC DNA]</scope>
    <source>
        <strain>BN</strain>
        <strain evidence="3">Sprague-Dawley</strain>
    </source>
</reference>
<sequence>MVEWTVGEISRQIQRARRRRRIGPSCGHRKIGRSS</sequence>
<organism evidence="2 3">
    <name type="scientific">Rattus norvegicus</name>
    <name type="common">Rat</name>
    <dbReference type="NCBI Taxonomy" id="10116"/>
    <lineage>
        <taxon>Eukaryota</taxon>
        <taxon>Metazoa</taxon>
        <taxon>Chordata</taxon>
        <taxon>Craniata</taxon>
        <taxon>Vertebrata</taxon>
        <taxon>Euteleostomi</taxon>
        <taxon>Mammalia</taxon>
        <taxon>Eutheria</taxon>
        <taxon>Euarchontoglires</taxon>
        <taxon>Glires</taxon>
        <taxon>Rodentia</taxon>
        <taxon>Myomorpha</taxon>
        <taxon>Muroidea</taxon>
        <taxon>Muridae</taxon>
        <taxon>Murinae</taxon>
        <taxon>Rattus</taxon>
    </lineage>
</organism>
<dbReference type="AlphaFoldDB" id="A6ISU2"/>
<proteinExistence type="predicted"/>
<evidence type="ECO:0000313" key="2">
    <source>
        <dbReference type="EMBL" id="EDL80643.1"/>
    </source>
</evidence>
<gene>
    <name evidence="2 4" type="primary">Dnajc8</name>
    <name evidence="2" type="ORF">rCG_31551</name>
</gene>
<protein>
    <submittedName>
        <fullName evidence="2">DnaJ (Hsp40) homolog, subfamily C, member 8, isoform CRA_c</fullName>
    </submittedName>
</protein>
<evidence type="ECO:0000313" key="3">
    <source>
        <dbReference type="Proteomes" id="UP000234681"/>
    </source>
</evidence>
<dbReference type="EMBL" id="CH473968">
    <property type="protein sequence ID" value="EDL80643.1"/>
    <property type="molecule type" value="Genomic_DNA"/>
</dbReference>
<dbReference type="Proteomes" id="UP000234681">
    <property type="component" value="Chromosome 5"/>
</dbReference>